<reference evidence="1 2" key="1">
    <citation type="submission" date="2015-01" db="EMBL/GenBank/DDBJ databases">
        <title>Evolution of Trichinella species and genotypes.</title>
        <authorList>
            <person name="Korhonen P.K."/>
            <person name="Edoardo P."/>
            <person name="Giuseppe L.R."/>
            <person name="Gasser R.B."/>
        </authorList>
    </citation>
    <scope>NUCLEOTIDE SEQUENCE [LARGE SCALE GENOMIC DNA]</scope>
    <source>
        <strain evidence="1">ISS141</strain>
    </source>
</reference>
<comment type="caution">
    <text evidence="1">The sequence shown here is derived from an EMBL/GenBank/DDBJ whole genome shotgun (WGS) entry which is preliminary data.</text>
</comment>
<accession>A0A0V0XZ27</accession>
<dbReference type="Proteomes" id="UP000054815">
    <property type="component" value="Unassembled WGS sequence"/>
</dbReference>
<protein>
    <submittedName>
        <fullName evidence="1">Uncharacterized protein</fullName>
    </submittedName>
</protein>
<gene>
    <name evidence="1" type="ORF">T4E_2158</name>
</gene>
<dbReference type="AlphaFoldDB" id="A0A0V0XZ27"/>
<dbReference type="EMBL" id="JYDU01000092">
    <property type="protein sequence ID" value="KRX93288.1"/>
    <property type="molecule type" value="Genomic_DNA"/>
</dbReference>
<name>A0A0V0XZ27_TRIPS</name>
<evidence type="ECO:0000313" key="1">
    <source>
        <dbReference type="EMBL" id="KRX93288.1"/>
    </source>
</evidence>
<proteinExistence type="predicted"/>
<evidence type="ECO:0000313" key="2">
    <source>
        <dbReference type="Proteomes" id="UP000054815"/>
    </source>
</evidence>
<organism evidence="1 2">
    <name type="scientific">Trichinella pseudospiralis</name>
    <name type="common">Parasitic roundworm</name>
    <dbReference type="NCBI Taxonomy" id="6337"/>
    <lineage>
        <taxon>Eukaryota</taxon>
        <taxon>Metazoa</taxon>
        <taxon>Ecdysozoa</taxon>
        <taxon>Nematoda</taxon>
        <taxon>Enoplea</taxon>
        <taxon>Dorylaimia</taxon>
        <taxon>Trichinellida</taxon>
        <taxon>Trichinellidae</taxon>
        <taxon>Trichinella</taxon>
    </lineage>
</organism>
<sequence>MSWANDPFSLSSLAWRNDGSNDILMTTPECLDKRRPKRLKTGKSATPGGKANAITHNFAISPLLKNILPRETIPSAALNGRLYSPVFCERRCSIDNSAMKCCLDSSSTSQLENISSPLAPFSQEVVRLMILSVSIENTFLPQHITVIPCHYQTLSHSLESWTISSWKRGPEITPPAFLTHPITFWDSKSPTGVPSGEIPLQCFSLTPSHFGTGDFSGANVHSRTFCLSHYILVSLKEECGAVNLHSCASC</sequence>